<dbReference type="GO" id="GO:0005634">
    <property type="term" value="C:nucleus"/>
    <property type="evidence" value="ECO:0007669"/>
    <property type="project" value="UniProtKB-SubCell"/>
</dbReference>
<comment type="function">
    <text evidence="5">Component of the proteasome, a multicatalytic proteinase complex which is characterized by its ability to cleave peptides with Arg, Phe, Tyr, Leu, and Glu adjacent to the leaving group at neutral or slightly basic pH. The proteasome has an ATP-dependent proteolytic activity.</text>
</comment>
<evidence type="ECO:0000256" key="3">
    <source>
        <dbReference type="ARBA" id="ARBA00023242"/>
    </source>
</evidence>
<gene>
    <name evidence="6" type="ORF">MCOM1403_LOCUS8389</name>
</gene>
<keyword evidence="1 5" id="KW-0963">Cytoplasm</keyword>
<keyword evidence="2 5" id="KW-0647">Proteasome</keyword>
<reference evidence="6" key="1">
    <citation type="submission" date="2021-01" db="EMBL/GenBank/DDBJ databases">
        <authorList>
            <person name="Corre E."/>
            <person name="Pelletier E."/>
            <person name="Niang G."/>
            <person name="Scheremetjew M."/>
            <person name="Finn R."/>
            <person name="Kale V."/>
            <person name="Holt S."/>
            <person name="Cochrane G."/>
            <person name="Meng A."/>
            <person name="Brown T."/>
            <person name="Cohen L."/>
        </authorList>
    </citation>
    <scope>NUCLEOTIDE SEQUENCE</scope>
    <source>
        <strain evidence="6">CCMP1723</strain>
    </source>
</reference>
<dbReference type="CDD" id="cd03758">
    <property type="entry name" value="proteasome_beta_type_2"/>
    <property type="match status" value="1"/>
</dbReference>
<dbReference type="InterPro" id="IPR023333">
    <property type="entry name" value="Proteasome_suB-type"/>
</dbReference>
<dbReference type="Pfam" id="PF00227">
    <property type="entry name" value="Proteasome"/>
    <property type="match status" value="1"/>
</dbReference>
<dbReference type="PROSITE" id="PS51476">
    <property type="entry name" value="PROTEASOME_BETA_2"/>
    <property type="match status" value="1"/>
</dbReference>
<evidence type="ECO:0000256" key="1">
    <source>
        <dbReference type="ARBA" id="ARBA00022490"/>
    </source>
</evidence>
<keyword evidence="3 5" id="KW-0539">Nucleus</keyword>
<evidence type="ECO:0000313" key="6">
    <source>
        <dbReference type="EMBL" id="CAD8520963.1"/>
    </source>
</evidence>
<dbReference type="InterPro" id="IPR029055">
    <property type="entry name" value="Ntn_hydrolases_N"/>
</dbReference>
<dbReference type="SUPFAM" id="SSF56235">
    <property type="entry name" value="N-terminal nucleophile aminohydrolases (Ntn hydrolases)"/>
    <property type="match status" value="1"/>
</dbReference>
<sequence>MDVIFGFVGDKFAVVVSDTTAVQQIIINKDDEDKTLELDSHKLMAMSGPKGDCVYFGEYIQANMKLYELRNGLKLSTHAASSYTRNQLAESLRKGPYQVNILLAGYDADADEASLYFMDYLASCQKVHSGGHGYGGMFCLSLFDKHWKPRMSRAEAADLVDKCIAEVRTRLVTAPTKYHVKIVDKDGTHTELYDCVEKAAQKARDEGK</sequence>
<comment type="subunit">
    <text evidence="5">Component of the proteasome complex.</text>
</comment>
<dbReference type="AlphaFoldDB" id="A0A7S0IGA8"/>
<comment type="function">
    <text evidence="4">Non-catalytic component of the proteasome, a multicatalytic proteinase complex which is characterized by its ability to cleave peptides with Arg, Phe, Tyr, Leu, and Glu adjacent to the leaving group at neutral or slightly basic pH. The proteasome has an ATP-dependent proteolytic activity.</text>
</comment>
<dbReference type="Gene3D" id="3.60.20.10">
    <property type="entry name" value="Glutamine Phosphoribosylpyrophosphate, subunit 1, domain 1"/>
    <property type="match status" value="1"/>
</dbReference>
<dbReference type="FunFam" id="3.60.20.10:FF:000008">
    <property type="entry name" value="Proteasome subunit beta type-4"/>
    <property type="match status" value="1"/>
</dbReference>
<organism evidence="6">
    <name type="scientific">Micromonas pusilla</name>
    <name type="common">Picoplanktonic green alga</name>
    <name type="synonym">Chromulina pusilla</name>
    <dbReference type="NCBI Taxonomy" id="38833"/>
    <lineage>
        <taxon>Eukaryota</taxon>
        <taxon>Viridiplantae</taxon>
        <taxon>Chlorophyta</taxon>
        <taxon>Mamiellophyceae</taxon>
        <taxon>Mamiellales</taxon>
        <taxon>Mamiellaceae</taxon>
        <taxon>Micromonas</taxon>
    </lineage>
</organism>
<comment type="subcellular location">
    <subcellularLocation>
        <location evidence="5">Cytoplasm</location>
    </subcellularLocation>
    <subcellularLocation>
        <location evidence="5">Nucleus</location>
    </subcellularLocation>
</comment>
<dbReference type="GO" id="GO:0005839">
    <property type="term" value="C:proteasome core complex"/>
    <property type="evidence" value="ECO:0007669"/>
    <property type="project" value="InterPro"/>
</dbReference>
<dbReference type="EMBL" id="HBEQ01010420">
    <property type="protein sequence ID" value="CAD8520963.1"/>
    <property type="molecule type" value="Transcribed_RNA"/>
</dbReference>
<evidence type="ECO:0000256" key="5">
    <source>
        <dbReference type="RuleBase" id="RU004203"/>
    </source>
</evidence>
<proteinExistence type="inferred from homology"/>
<dbReference type="GO" id="GO:0005737">
    <property type="term" value="C:cytoplasm"/>
    <property type="evidence" value="ECO:0007669"/>
    <property type="project" value="UniProtKB-SubCell"/>
</dbReference>
<protein>
    <recommendedName>
        <fullName evidence="5">Proteasome subunit beta</fullName>
    </recommendedName>
</protein>
<comment type="similarity">
    <text evidence="5">Belongs to the peptidase T1B family.</text>
</comment>
<evidence type="ECO:0000256" key="2">
    <source>
        <dbReference type="ARBA" id="ARBA00022942"/>
    </source>
</evidence>
<dbReference type="PANTHER" id="PTHR32194:SF2">
    <property type="entry name" value="PROTEASOME SUBUNIT BETA TYPE-1"/>
    <property type="match status" value="1"/>
</dbReference>
<dbReference type="InterPro" id="IPR035206">
    <property type="entry name" value="Proteasome_beta2"/>
</dbReference>
<evidence type="ECO:0000256" key="4">
    <source>
        <dbReference type="ARBA" id="ARBA00024953"/>
    </source>
</evidence>
<dbReference type="GO" id="GO:0010498">
    <property type="term" value="P:proteasomal protein catabolic process"/>
    <property type="evidence" value="ECO:0007669"/>
    <property type="project" value="InterPro"/>
</dbReference>
<name>A0A7S0IGA8_MICPS</name>
<accession>A0A7S0IGA8</accession>
<dbReference type="InterPro" id="IPR001353">
    <property type="entry name" value="Proteasome_sua/b"/>
</dbReference>
<dbReference type="PANTHER" id="PTHR32194">
    <property type="entry name" value="METALLOPROTEASE TLDD"/>
    <property type="match status" value="1"/>
</dbReference>